<dbReference type="AlphaFoldDB" id="A0ABD1ZA74"/>
<sequence length="111" mass="12072">MHQDDKHGRLDMFVPAEMILDNLLLAGIGQSRKNPVILIGQDIGGLVLKETCLRANSGPEEDEVSAAVERFFLLFHTPPWFGPRDALLGSRMSSSANEGATGEQCGNSTFE</sequence>
<dbReference type="Proteomes" id="UP001605036">
    <property type="component" value="Unassembled WGS sequence"/>
</dbReference>
<evidence type="ECO:0000256" key="1">
    <source>
        <dbReference type="SAM" id="MobiDB-lite"/>
    </source>
</evidence>
<gene>
    <name evidence="2" type="ORF">R1flu_011169</name>
</gene>
<keyword evidence="3" id="KW-1185">Reference proteome</keyword>
<organism evidence="2 3">
    <name type="scientific">Riccia fluitans</name>
    <dbReference type="NCBI Taxonomy" id="41844"/>
    <lineage>
        <taxon>Eukaryota</taxon>
        <taxon>Viridiplantae</taxon>
        <taxon>Streptophyta</taxon>
        <taxon>Embryophyta</taxon>
        <taxon>Marchantiophyta</taxon>
        <taxon>Marchantiopsida</taxon>
        <taxon>Marchantiidae</taxon>
        <taxon>Marchantiales</taxon>
        <taxon>Ricciaceae</taxon>
        <taxon>Riccia</taxon>
    </lineage>
</organism>
<proteinExistence type="predicted"/>
<protein>
    <submittedName>
        <fullName evidence="2">Uncharacterized protein</fullName>
    </submittedName>
</protein>
<comment type="caution">
    <text evidence="2">The sequence shown here is derived from an EMBL/GenBank/DDBJ whole genome shotgun (WGS) entry which is preliminary data.</text>
</comment>
<evidence type="ECO:0000313" key="3">
    <source>
        <dbReference type="Proteomes" id="UP001605036"/>
    </source>
</evidence>
<feature type="region of interest" description="Disordered" evidence="1">
    <location>
        <begin position="91"/>
        <end position="111"/>
    </location>
</feature>
<accession>A0ABD1ZA74</accession>
<evidence type="ECO:0000313" key="2">
    <source>
        <dbReference type="EMBL" id="KAL2643582.1"/>
    </source>
</evidence>
<dbReference type="EMBL" id="JBHFFA010000002">
    <property type="protein sequence ID" value="KAL2643582.1"/>
    <property type="molecule type" value="Genomic_DNA"/>
</dbReference>
<reference evidence="2 3" key="1">
    <citation type="submission" date="2024-09" db="EMBL/GenBank/DDBJ databases">
        <title>Chromosome-scale assembly of Riccia fluitans.</title>
        <authorList>
            <person name="Paukszto L."/>
            <person name="Sawicki J."/>
            <person name="Karawczyk K."/>
            <person name="Piernik-Szablinska J."/>
            <person name="Szczecinska M."/>
            <person name="Mazdziarz M."/>
        </authorList>
    </citation>
    <scope>NUCLEOTIDE SEQUENCE [LARGE SCALE GENOMIC DNA]</scope>
    <source>
        <strain evidence="2">Rf_01</strain>
        <tissue evidence="2">Aerial parts of the thallus</tissue>
    </source>
</reference>
<name>A0ABD1ZA74_9MARC</name>